<accession>A0A1I0BME4</accession>
<name>A0A1I0BME4_THASX</name>
<keyword evidence="1" id="KW-0472">Membrane</keyword>
<dbReference type="OrthoDB" id="8560762at2"/>
<dbReference type="Proteomes" id="UP000199308">
    <property type="component" value="Unassembled WGS sequence"/>
</dbReference>
<reference evidence="2 3" key="1">
    <citation type="submission" date="2016-10" db="EMBL/GenBank/DDBJ databases">
        <authorList>
            <person name="de Groot N.N."/>
        </authorList>
    </citation>
    <scope>NUCLEOTIDE SEQUENCE [LARGE SCALE GENOMIC DNA]</scope>
    <source>
        <strain evidence="2 3">DSM 19706</strain>
    </source>
</reference>
<keyword evidence="1" id="KW-0812">Transmembrane</keyword>
<sequence>MELLASYLEITTFIITILGVPTAIYLYVKEQYRQRIEREYGTFDALDAKYIEIQQLCLQYPELDAFDSPYDTPRHLTEEQKKQEEAILMIRISIFERAFLMYQRSTASSKSSQWYGWNIEIKEWFNRENFRQVWRNHGHYFDQSFFLHFDQYAHPVQSEPVQVEVKTSAIAN</sequence>
<evidence type="ECO:0000313" key="2">
    <source>
        <dbReference type="EMBL" id="SET07851.1"/>
    </source>
</evidence>
<dbReference type="STRING" id="349064.SAMN05660429_00991"/>
<proteinExistence type="predicted"/>
<organism evidence="2 3">
    <name type="scientific">Thalassotalea agarivorans</name>
    <name type="common">Thalassomonas agarivorans</name>
    <dbReference type="NCBI Taxonomy" id="349064"/>
    <lineage>
        <taxon>Bacteria</taxon>
        <taxon>Pseudomonadati</taxon>
        <taxon>Pseudomonadota</taxon>
        <taxon>Gammaproteobacteria</taxon>
        <taxon>Alteromonadales</taxon>
        <taxon>Colwelliaceae</taxon>
        <taxon>Thalassotalea</taxon>
    </lineage>
</organism>
<keyword evidence="3" id="KW-1185">Reference proteome</keyword>
<keyword evidence="1" id="KW-1133">Transmembrane helix</keyword>
<evidence type="ECO:0000313" key="3">
    <source>
        <dbReference type="Proteomes" id="UP000199308"/>
    </source>
</evidence>
<feature type="transmembrane region" description="Helical" evidence="1">
    <location>
        <begin position="6"/>
        <end position="28"/>
    </location>
</feature>
<evidence type="ECO:0000256" key="1">
    <source>
        <dbReference type="SAM" id="Phobius"/>
    </source>
</evidence>
<gene>
    <name evidence="2" type="ORF">SAMN05660429_00991</name>
</gene>
<protein>
    <submittedName>
        <fullName evidence="2">Uncharacterized protein</fullName>
    </submittedName>
</protein>
<dbReference type="EMBL" id="FOHK01000004">
    <property type="protein sequence ID" value="SET07851.1"/>
    <property type="molecule type" value="Genomic_DNA"/>
</dbReference>
<dbReference type="AlphaFoldDB" id="A0A1I0BME4"/>
<dbReference type="RefSeq" id="WP_093328174.1">
    <property type="nucleotide sequence ID" value="NZ_AP027363.1"/>
</dbReference>